<evidence type="ECO:0000256" key="8">
    <source>
        <dbReference type="ARBA" id="ARBA00013025"/>
    </source>
</evidence>
<evidence type="ECO:0000256" key="1">
    <source>
        <dbReference type="ARBA" id="ARBA00001946"/>
    </source>
</evidence>
<feature type="domain" description="Mur ligase C-terminal" evidence="24">
    <location>
        <begin position="292"/>
        <end position="413"/>
    </location>
</feature>
<dbReference type="EMBL" id="JACHHN010000001">
    <property type="protein sequence ID" value="MBB5189979.1"/>
    <property type="molecule type" value="Genomic_DNA"/>
</dbReference>
<keyword evidence="27" id="KW-1185">Reference proteome</keyword>
<evidence type="ECO:0000256" key="6">
    <source>
        <dbReference type="ARBA" id="ARBA00011245"/>
    </source>
</evidence>
<dbReference type="InterPro" id="IPR001645">
    <property type="entry name" value="Folylpolyglutamate_synth"/>
</dbReference>
<accession>A0A840R9D3</accession>
<dbReference type="EC" id="6.3.2.17" evidence="8"/>
<dbReference type="FunFam" id="3.40.1190.10:FF:000004">
    <property type="entry name" value="Dihydrofolate synthase/folylpolyglutamate synthase"/>
    <property type="match status" value="1"/>
</dbReference>
<evidence type="ECO:0000256" key="21">
    <source>
        <dbReference type="ARBA" id="ARBA00049035"/>
    </source>
</evidence>
<evidence type="ECO:0000256" key="10">
    <source>
        <dbReference type="ARBA" id="ARBA00022598"/>
    </source>
</evidence>
<dbReference type="EC" id="6.3.2.12" evidence="7"/>
<evidence type="ECO:0000313" key="26">
    <source>
        <dbReference type="EMBL" id="MBB5189979.1"/>
    </source>
</evidence>
<evidence type="ECO:0000256" key="18">
    <source>
        <dbReference type="ARBA" id="ARBA00032510"/>
    </source>
</evidence>
<evidence type="ECO:0000256" key="12">
    <source>
        <dbReference type="ARBA" id="ARBA00022741"/>
    </source>
</evidence>
<name>A0A840R9D3_9NEIS</name>
<protein>
    <recommendedName>
        <fullName evidence="9">Dihydrofolate synthase/folylpolyglutamate synthase</fullName>
        <ecNumber evidence="7">6.3.2.12</ecNumber>
        <ecNumber evidence="8">6.3.2.17</ecNumber>
    </recommendedName>
    <alternativeName>
        <fullName evidence="18">Folylpoly-gamma-glutamate synthetase-dihydrofolate synthetase</fullName>
    </alternativeName>
    <alternativeName>
        <fullName evidence="16">Folylpolyglutamate synthetase</fullName>
    </alternativeName>
    <alternativeName>
        <fullName evidence="17">Tetrahydrofolylpolyglutamate synthase</fullName>
    </alternativeName>
</protein>
<dbReference type="RefSeq" id="WP_184097546.1">
    <property type="nucleotide sequence ID" value="NZ_JACHHN010000001.1"/>
</dbReference>
<evidence type="ECO:0000256" key="22">
    <source>
        <dbReference type="ARBA" id="ARBA00049161"/>
    </source>
</evidence>
<dbReference type="GO" id="GO:0046654">
    <property type="term" value="P:tetrahydrofolate biosynthetic process"/>
    <property type="evidence" value="ECO:0007669"/>
    <property type="project" value="UniProtKB-UniPathway"/>
</dbReference>
<dbReference type="GO" id="GO:0005524">
    <property type="term" value="F:ATP binding"/>
    <property type="evidence" value="ECO:0007669"/>
    <property type="project" value="UniProtKB-KW"/>
</dbReference>
<evidence type="ECO:0000256" key="4">
    <source>
        <dbReference type="ARBA" id="ARBA00005150"/>
    </source>
</evidence>
<feature type="domain" description="Mur ligase central" evidence="25">
    <location>
        <begin position="49"/>
        <end position="191"/>
    </location>
</feature>
<proteinExistence type="inferred from homology"/>
<evidence type="ECO:0000313" key="27">
    <source>
        <dbReference type="Proteomes" id="UP000543030"/>
    </source>
</evidence>
<comment type="catalytic activity">
    <reaction evidence="21">
        <text>(6R)-5,10-methylenetetrahydrofolyl-(gamma-L-Glu)(n) + L-glutamate + ATP = (6R)-5,10-methylenetetrahydrofolyl-(gamma-L-Glu)(n+1) + ADP + phosphate + H(+)</text>
        <dbReference type="Rhea" id="RHEA:51912"/>
        <dbReference type="Rhea" id="RHEA-COMP:13257"/>
        <dbReference type="Rhea" id="RHEA-COMP:13258"/>
        <dbReference type="ChEBI" id="CHEBI:15378"/>
        <dbReference type="ChEBI" id="CHEBI:29985"/>
        <dbReference type="ChEBI" id="CHEBI:30616"/>
        <dbReference type="ChEBI" id="CHEBI:43474"/>
        <dbReference type="ChEBI" id="CHEBI:136572"/>
        <dbReference type="ChEBI" id="CHEBI:456216"/>
        <dbReference type="EC" id="6.3.2.17"/>
    </reaction>
</comment>
<keyword evidence="11" id="KW-0479">Metal-binding</keyword>
<dbReference type="UniPathway" id="UPA00077">
    <property type="reaction ID" value="UER00157"/>
</dbReference>
<organism evidence="26 27">
    <name type="scientific">Silvimonas terrae</name>
    <dbReference type="NCBI Taxonomy" id="300266"/>
    <lineage>
        <taxon>Bacteria</taxon>
        <taxon>Pseudomonadati</taxon>
        <taxon>Pseudomonadota</taxon>
        <taxon>Betaproteobacteria</taxon>
        <taxon>Neisseriales</taxon>
        <taxon>Chitinibacteraceae</taxon>
        <taxon>Silvimonas</taxon>
    </lineage>
</organism>
<dbReference type="Gene3D" id="3.90.190.20">
    <property type="entry name" value="Mur ligase, C-terminal domain"/>
    <property type="match status" value="1"/>
</dbReference>
<comment type="subunit">
    <text evidence="6">Monomer.</text>
</comment>
<dbReference type="NCBIfam" id="NF008101">
    <property type="entry name" value="PRK10846.1"/>
    <property type="match status" value="1"/>
</dbReference>
<gene>
    <name evidence="26" type="ORF">HNQ50_000689</name>
</gene>
<comment type="catalytic activity">
    <reaction evidence="20">
        <text>10-formyltetrahydrofolyl-(gamma-L-Glu)(n) + L-glutamate + ATP = 10-formyltetrahydrofolyl-(gamma-L-Glu)(n+1) + ADP + phosphate + H(+)</text>
        <dbReference type="Rhea" id="RHEA:51904"/>
        <dbReference type="Rhea" id="RHEA-COMP:13088"/>
        <dbReference type="Rhea" id="RHEA-COMP:14300"/>
        <dbReference type="ChEBI" id="CHEBI:15378"/>
        <dbReference type="ChEBI" id="CHEBI:29985"/>
        <dbReference type="ChEBI" id="CHEBI:30616"/>
        <dbReference type="ChEBI" id="CHEBI:43474"/>
        <dbReference type="ChEBI" id="CHEBI:134413"/>
        <dbReference type="ChEBI" id="CHEBI:456216"/>
        <dbReference type="EC" id="6.3.2.17"/>
    </reaction>
</comment>
<dbReference type="InterPro" id="IPR004101">
    <property type="entry name" value="Mur_ligase_C"/>
</dbReference>
<dbReference type="GO" id="GO:0008841">
    <property type="term" value="F:dihydrofolate synthase activity"/>
    <property type="evidence" value="ECO:0007669"/>
    <property type="project" value="UniProtKB-EC"/>
</dbReference>
<comment type="pathway">
    <text evidence="4">Cofactor biosynthesis; tetrahydrofolylpolyglutamate biosynthesis.</text>
</comment>
<evidence type="ECO:0000259" key="24">
    <source>
        <dbReference type="Pfam" id="PF02875"/>
    </source>
</evidence>
<evidence type="ECO:0000256" key="5">
    <source>
        <dbReference type="ARBA" id="ARBA00008276"/>
    </source>
</evidence>
<comment type="pathway">
    <text evidence="3">Cofactor biosynthesis; tetrahydrofolate biosynthesis; 7,8-dihydrofolate from 2-amino-4-hydroxy-6-hydroxymethyl-7,8-dihydropteridine diphosphate and 4-aminobenzoate: step 2/2.</text>
</comment>
<dbReference type="NCBIfam" id="TIGR01499">
    <property type="entry name" value="folC"/>
    <property type="match status" value="1"/>
</dbReference>
<dbReference type="InterPro" id="IPR036615">
    <property type="entry name" value="Mur_ligase_C_dom_sf"/>
</dbReference>
<keyword evidence="14" id="KW-0460">Magnesium</keyword>
<dbReference type="InterPro" id="IPR036565">
    <property type="entry name" value="Mur-like_cat_sf"/>
</dbReference>
<evidence type="ECO:0000256" key="2">
    <source>
        <dbReference type="ARBA" id="ARBA00002714"/>
    </source>
</evidence>
<comment type="similarity">
    <text evidence="5 23">Belongs to the folylpolyglutamate synthase family.</text>
</comment>
<dbReference type="InterPro" id="IPR013221">
    <property type="entry name" value="Mur_ligase_cen"/>
</dbReference>
<keyword evidence="13 23" id="KW-0067">ATP-binding</keyword>
<evidence type="ECO:0000256" key="7">
    <source>
        <dbReference type="ARBA" id="ARBA00013023"/>
    </source>
</evidence>
<dbReference type="GO" id="GO:0004326">
    <property type="term" value="F:tetrahydrofolylpolyglutamate synthase activity"/>
    <property type="evidence" value="ECO:0007669"/>
    <property type="project" value="UniProtKB-EC"/>
</dbReference>
<keyword evidence="12 23" id="KW-0547">Nucleotide-binding</keyword>
<dbReference type="SUPFAM" id="SSF53244">
    <property type="entry name" value="MurD-like peptide ligases, peptide-binding domain"/>
    <property type="match status" value="1"/>
</dbReference>
<dbReference type="Pfam" id="PF08245">
    <property type="entry name" value="Mur_ligase_M"/>
    <property type="match status" value="1"/>
</dbReference>
<dbReference type="PIRSF" id="PIRSF001563">
    <property type="entry name" value="Folylpolyglu_synth"/>
    <property type="match status" value="1"/>
</dbReference>
<dbReference type="Gene3D" id="3.40.1190.10">
    <property type="entry name" value="Mur-like, catalytic domain"/>
    <property type="match status" value="1"/>
</dbReference>
<keyword evidence="15" id="KW-0289">Folate biosynthesis</keyword>
<dbReference type="Pfam" id="PF02875">
    <property type="entry name" value="Mur_ligase_C"/>
    <property type="match status" value="1"/>
</dbReference>
<evidence type="ECO:0000256" key="9">
    <source>
        <dbReference type="ARBA" id="ARBA00019357"/>
    </source>
</evidence>
<evidence type="ECO:0000256" key="14">
    <source>
        <dbReference type="ARBA" id="ARBA00022842"/>
    </source>
</evidence>
<comment type="catalytic activity">
    <reaction evidence="19">
        <text>(6S)-5,6,7,8-tetrahydrofolyl-(gamma-L-Glu)(n) + L-glutamate + ATP = (6S)-5,6,7,8-tetrahydrofolyl-(gamma-L-Glu)(n+1) + ADP + phosphate + H(+)</text>
        <dbReference type="Rhea" id="RHEA:10580"/>
        <dbReference type="Rhea" id="RHEA-COMP:14738"/>
        <dbReference type="Rhea" id="RHEA-COMP:14740"/>
        <dbReference type="ChEBI" id="CHEBI:15378"/>
        <dbReference type="ChEBI" id="CHEBI:29985"/>
        <dbReference type="ChEBI" id="CHEBI:30616"/>
        <dbReference type="ChEBI" id="CHEBI:43474"/>
        <dbReference type="ChEBI" id="CHEBI:141005"/>
        <dbReference type="ChEBI" id="CHEBI:456216"/>
        <dbReference type="EC" id="6.3.2.17"/>
    </reaction>
</comment>
<comment type="caution">
    <text evidence="26">The sequence shown here is derived from an EMBL/GenBank/DDBJ whole genome shotgun (WGS) entry which is preliminary data.</text>
</comment>
<evidence type="ECO:0000256" key="16">
    <source>
        <dbReference type="ARBA" id="ARBA00030048"/>
    </source>
</evidence>
<evidence type="ECO:0000259" key="25">
    <source>
        <dbReference type="Pfam" id="PF08245"/>
    </source>
</evidence>
<evidence type="ECO:0000256" key="13">
    <source>
        <dbReference type="ARBA" id="ARBA00022840"/>
    </source>
</evidence>
<dbReference type="GO" id="GO:0005737">
    <property type="term" value="C:cytoplasm"/>
    <property type="evidence" value="ECO:0007669"/>
    <property type="project" value="TreeGrafter"/>
</dbReference>
<comment type="function">
    <text evidence="2">Functions in two distinct reactions of the de novo folate biosynthetic pathway. Catalyzes the addition of a glutamate residue to dihydropteroate (7,8-dihydropteroate or H2Pte) to form dihydrofolate (7,8-dihydrofolate monoglutamate or H2Pte-Glu). Also catalyzes successive additions of L-glutamate to tetrahydrofolate or 10-formyltetrahydrofolate or 5,10-methylenetetrahydrofolate, leading to folylpolyglutamate derivatives.</text>
</comment>
<evidence type="ECO:0000256" key="17">
    <source>
        <dbReference type="ARBA" id="ARBA00030592"/>
    </source>
</evidence>
<evidence type="ECO:0000256" key="20">
    <source>
        <dbReference type="ARBA" id="ARBA00047808"/>
    </source>
</evidence>
<keyword evidence="10 23" id="KW-0436">Ligase</keyword>
<dbReference type="PANTHER" id="PTHR11136">
    <property type="entry name" value="FOLYLPOLYGLUTAMATE SYNTHASE-RELATED"/>
    <property type="match status" value="1"/>
</dbReference>
<dbReference type="PANTHER" id="PTHR11136:SF0">
    <property type="entry name" value="DIHYDROFOLATE SYNTHETASE-RELATED"/>
    <property type="match status" value="1"/>
</dbReference>
<dbReference type="GO" id="GO:0046872">
    <property type="term" value="F:metal ion binding"/>
    <property type="evidence" value="ECO:0007669"/>
    <property type="project" value="UniProtKB-KW"/>
</dbReference>
<dbReference type="AlphaFoldDB" id="A0A840R9D3"/>
<evidence type="ECO:0000256" key="15">
    <source>
        <dbReference type="ARBA" id="ARBA00022909"/>
    </source>
</evidence>
<evidence type="ECO:0000256" key="3">
    <source>
        <dbReference type="ARBA" id="ARBA00004799"/>
    </source>
</evidence>
<evidence type="ECO:0000256" key="19">
    <source>
        <dbReference type="ARBA" id="ARBA00047493"/>
    </source>
</evidence>
<comment type="catalytic activity">
    <reaction evidence="22">
        <text>7,8-dihydropteroate + L-glutamate + ATP = 7,8-dihydrofolate + ADP + phosphate + H(+)</text>
        <dbReference type="Rhea" id="RHEA:23584"/>
        <dbReference type="ChEBI" id="CHEBI:15378"/>
        <dbReference type="ChEBI" id="CHEBI:17839"/>
        <dbReference type="ChEBI" id="CHEBI:29985"/>
        <dbReference type="ChEBI" id="CHEBI:30616"/>
        <dbReference type="ChEBI" id="CHEBI:43474"/>
        <dbReference type="ChEBI" id="CHEBI:57451"/>
        <dbReference type="ChEBI" id="CHEBI:456216"/>
        <dbReference type="EC" id="6.3.2.12"/>
    </reaction>
</comment>
<reference evidence="26 27" key="1">
    <citation type="submission" date="2020-08" db="EMBL/GenBank/DDBJ databases">
        <title>Genomic Encyclopedia of Type Strains, Phase IV (KMG-IV): sequencing the most valuable type-strain genomes for metagenomic binning, comparative biology and taxonomic classification.</title>
        <authorList>
            <person name="Goeker M."/>
        </authorList>
    </citation>
    <scope>NUCLEOTIDE SEQUENCE [LARGE SCALE GENOMIC DNA]</scope>
    <source>
        <strain evidence="26 27">DSM 18233</strain>
    </source>
</reference>
<evidence type="ECO:0000256" key="11">
    <source>
        <dbReference type="ARBA" id="ARBA00022723"/>
    </source>
</evidence>
<evidence type="ECO:0000256" key="23">
    <source>
        <dbReference type="PIRNR" id="PIRNR001563"/>
    </source>
</evidence>
<dbReference type="SUPFAM" id="SSF53623">
    <property type="entry name" value="MurD-like peptide ligases, catalytic domain"/>
    <property type="match status" value="1"/>
</dbReference>
<sequence>MPLFDADTLAGWLQHLEALHPSAIDMGLARVATVRDALGLTPSFPVLTVAGTNGKGSVCAMLSSMFRAAGYKVGTYTSPHLLDYNERVRINMQPASDADLVASFRAIEAARGETTLTYFEFGTLAAMRQFIDAEVDVAIMEVGLGGRLDAVNVFDPDVAGVVSIDLDHQSYLGDTRELIGAEKAGIFRTGKPALCADPNPPQSVMDVAAQVGAPLQLIGRDFGFMKEGEGNQWMFWGGTGKRHALPIPALRGSYQMGNATLAIAMLDEVRSQLPVGIGDIKRGLIEVEWPARCQVLPGRPQTVLDVAHNPHAARALRLALDQMGYAAKTHAVFGAMSDKDIAGVVSALADRIDHWYLATPQLPRAASVEQLQAAVLQAAPQARTSAYGSVEQAWKAACEQAAETDRILVFGSFYTVAEVMTAQHGNGSR</sequence>
<dbReference type="Proteomes" id="UP000543030">
    <property type="component" value="Unassembled WGS sequence"/>
</dbReference>
<dbReference type="GO" id="GO:0046656">
    <property type="term" value="P:folic acid biosynthetic process"/>
    <property type="evidence" value="ECO:0007669"/>
    <property type="project" value="UniProtKB-KW"/>
</dbReference>
<comment type="cofactor">
    <cofactor evidence="1">
        <name>Mg(2+)</name>
        <dbReference type="ChEBI" id="CHEBI:18420"/>
    </cofactor>
</comment>